<gene>
    <name evidence="2" type="ORF">FTRO_0011230</name>
</gene>
<evidence type="ECO:0000256" key="1">
    <source>
        <dbReference type="SAM" id="Phobius"/>
    </source>
</evidence>
<organism evidence="2">
    <name type="scientific">Fructobacillus tropaeoli</name>
    <dbReference type="NCBI Taxonomy" id="709323"/>
    <lineage>
        <taxon>Bacteria</taxon>
        <taxon>Bacillati</taxon>
        <taxon>Bacillota</taxon>
        <taxon>Bacilli</taxon>
        <taxon>Lactobacillales</taxon>
        <taxon>Lactobacillaceae</taxon>
        <taxon>Fructobacillus</taxon>
    </lineage>
</organism>
<dbReference type="EMBL" id="DF968078">
    <property type="protein sequence ID" value="GAP03580.1"/>
    <property type="molecule type" value="Genomic_DNA"/>
</dbReference>
<accession>A0A3F3H7E1</accession>
<sequence length="66" mass="7669">MLKLNTLGGEDMKIKISKISFIVVLFMAFLTLVIGLFFHIKGYWNNYWTFWSSFSGAITAVIVFIW</sequence>
<name>A0A3F3H7E1_9LACO</name>
<evidence type="ECO:0000313" key="2">
    <source>
        <dbReference type="EMBL" id="GAP03580.1"/>
    </source>
</evidence>
<reference evidence="2" key="1">
    <citation type="journal article" date="2015" name="BMC Genomics">
        <title>Comparative genomics of Fructobacillus spp. and Leuconostoc spp. reveals niche-specific evolution of Fructobacillus spp.</title>
        <authorList>
            <person name="Endo A."/>
            <person name="Tanizawa Y."/>
            <person name="Tanaka N."/>
            <person name="Maeno S."/>
            <person name="Kumar H."/>
            <person name="Shiwa Y."/>
            <person name="Okada S."/>
            <person name="Yoshikawa H."/>
            <person name="Dicks L."/>
            <person name="Nakagawa J."/>
            <person name="Arita M."/>
        </authorList>
    </citation>
    <scope>NUCLEOTIDE SEQUENCE [LARGE SCALE GENOMIC DNA]</scope>
    <source>
        <strain evidence="2">F214-1</strain>
    </source>
</reference>
<proteinExistence type="predicted"/>
<protein>
    <submittedName>
        <fullName evidence="2">Uncharacterized protein</fullName>
    </submittedName>
</protein>
<keyword evidence="1" id="KW-0472">Membrane</keyword>
<keyword evidence="1" id="KW-0812">Transmembrane</keyword>
<feature type="transmembrane region" description="Helical" evidence="1">
    <location>
        <begin position="46"/>
        <end position="65"/>
    </location>
</feature>
<feature type="transmembrane region" description="Helical" evidence="1">
    <location>
        <begin position="21"/>
        <end position="40"/>
    </location>
</feature>
<keyword evidence="1" id="KW-1133">Transmembrane helix</keyword>
<dbReference type="Proteomes" id="UP000064514">
    <property type="component" value="Unassembled WGS sequence"/>
</dbReference>
<dbReference type="AlphaFoldDB" id="A0A3F3H7E1"/>